<evidence type="ECO:0000313" key="3">
    <source>
        <dbReference type="EMBL" id="PFH34154.1"/>
    </source>
</evidence>
<dbReference type="SUPFAM" id="SSF101931">
    <property type="entry name" value="Pym (Within the bgcn gene intron protein, WIBG), N-terminal domain"/>
    <property type="match status" value="1"/>
</dbReference>
<accession>A0A2A9MAD0</accession>
<sequence>MRRFPGGRGGESPTSRGARTPSRFAEEAPRAGDGGIRVEERTDMGERYLVDLTTGEKVIPGSRRPDGTYRKEIRVRAGYTPLDERRTFQTRQQLSRNERQATGARGGVPGATFAGFPPGYAPPAAGASPNSKSPGSAAAKKTRKGGDEEKKREQRAEDSHDAKKAADAEAKLAGQGVDALTQGMQDLSVRGGHADKNPEASESDTLKKKVRNLKKKLKEIEALQQKVKDCQALGAEQMAKLQRKSEVETELSEAERRLAELEKQ</sequence>
<feature type="compositionally biased region" description="Gly residues" evidence="1">
    <location>
        <begin position="1"/>
        <end position="10"/>
    </location>
</feature>
<dbReference type="AlphaFoldDB" id="A0A2A9MAD0"/>
<dbReference type="Pfam" id="PF09282">
    <property type="entry name" value="Mago-bind"/>
    <property type="match status" value="1"/>
</dbReference>
<dbReference type="SMART" id="SM01273">
    <property type="entry name" value="Mago-bind"/>
    <property type="match status" value="1"/>
</dbReference>
<dbReference type="GO" id="GO:0035145">
    <property type="term" value="C:exon-exon junction complex"/>
    <property type="evidence" value="ECO:0007669"/>
    <property type="project" value="TreeGrafter"/>
</dbReference>
<dbReference type="GO" id="GO:0003723">
    <property type="term" value="F:RNA binding"/>
    <property type="evidence" value="ECO:0007669"/>
    <property type="project" value="TreeGrafter"/>
</dbReference>
<keyword evidence="4" id="KW-1185">Reference proteome</keyword>
<dbReference type="PANTHER" id="PTHR22959:SF0">
    <property type="entry name" value="PARTNER OF Y14 AND MAGO"/>
    <property type="match status" value="1"/>
</dbReference>
<dbReference type="GO" id="GO:0005737">
    <property type="term" value="C:cytoplasm"/>
    <property type="evidence" value="ECO:0007669"/>
    <property type="project" value="TreeGrafter"/>
</dbReference>
<feature type="compositionally biased region" description="Basic and acidic residues" evidence="1">
    <location>
        <begin position="192"/>
        <end position="207"/>
    </location>
</feature>
<dbReference type="EMBL" id="NWUJ01000007">
    <property type="protein sequence ID" value="PFH34154.1"/>
    <property type="molecule type" value="Genomic_DNA"/>
</dbReference>
<dbReference type="InterPro" id="IPR039333">
    <property type="entry name" value="PYM1"/>
</dbReference>
<reference evidence="3 4" key="1">
    <citation type="submission" date="2017-09" db="EMBL/GenBank/DDBJ databases">
        <title>Genome sequencing of Besnoitia besnoiti strain Bb-Ger1.</title>
        <authorList>
            <person name="Schares G."/>
            <person name="Venepally P."/>
            <person name="Lorenzi H.A."/>
        </authorList>
    </citation>
    <scope>NUCLEOTIDE SEQUENCE [LARGE SCALE GENOMIC DNA]</scope>
    <source>
        <strain evidence="3 4">Bb-Ger1</strain>
    </source>
</reference>
<feature type="region of interest" description="Disordered" evidence="1">
    <location>
        <begin position="80"/>
        <end position="208"/>
    </location>
</feature>
<dbReference type="OrthoDB" id="21625at2759"/>
<evidence type="ECO:0000259" key="2">
    <source>
        <dbReference type="SMART" id="SM01273"/>
    </source>
</evidence>
<dbReference type="GeneID" id="40312232"/>
<feature type="compositionally biased region" description="Basic and acidic residues" evidence="1">
    <location>
        <begin position="144"/>
        <end position="170"/>
    </location>
</feature>
<dbReference type="InterPro" id="IPR036348">
    <property type="entry name" value="WIBG_N_sf"/>
</dbReference>
<proteinExistence type="predicted"/>
<dbReference type="STRING" id="94643.A0A2A9MAD0"/>
<feature type="compositionally biased region" description="Basic and acidic residues" evidence="1">
    <location>
        <begin position="243"/>
        <end position="264"/>
    </location>
</feature>
<dbReference type="GO" id="GO:1903259">
    <property type="term" value="P:exon-exon junction complex disassembly"/>
    <property type="evidence" value="ECO:0007669"/>
    <property type="project" value="InterPro"/>
</dbReference>
<dbReference type="VEuPathDB" id="ToxoDB:BESB_073060"/>
<dbReference type="PANTHER" id="PTHR22959">
    <property type="entry name" value="PYM PROTEIN"/>
    <property type="match status" value="1"/>
</dbReference>
<comment type="caution">
    <text evidence="3">The sequence shown here is derived from an EMBL/GenBank/DDBJ whole genome shotgun (WGS) entry which is preliminary data.</text>
</comment>
<evidence type="ECO:0000256" key="1">
    <source>
        <dbReference type="SAM" id="MobiDB-lite"/>
    </source>
</evidence>
<protein>
    <submittedName>
        <fullName evidence="3">Mago binding protein</fullName>
    </submittedName>
</protein>
<dbReference type="RefSeq" id="XP_029218163.1">
    <property type="nucleotide sequence ID" value="XM_029365679.1"/>
</dbReference>
<evidence type="ECO:0000313" key="4">
    <source>
        <dbReference type="Proteomes" id="UP000224006"/>
    </source>
</evidence>
<name>A0A2A9MAD0_BESBE</name>
<feature type="region of interest" description="Disordered" evidence="1">
    <location>
        <begin position="240"/>
        <end position="264"/>
    </location>
</feature>
<dbReference type="Proteomes" id="UP000224006">
    <property type="component" value="Unassembled WGS sequence"/>
</dbReference>
<gene>
    <name evidence="3" type="ORF">BESB_073060</name>
</gene>
<feature type="region of interest" description="Disordered" evidence="1">
    <location>
        <begin position="1"/>
        <end position="44"/>
    </location>
</feature>
<dbReference type="KEGG" id="bbes:BESB_073060"/>
<organism evidence="3 4">
    <name type="scientific">Besnoitia besnoiti</name>
    <name type="common">Apicomplexan protozoan</name>
    <dbReference type="NCBI Taxonomy" id="94643"/>
    <lineage>
        <taxon>Eukaryota</taxon>
        <taxon>Sar</taxon>
        <taxon>Alveolata</taxon>
        <taxon>Apicomplexa</taxon>
        <taxon>Conoidasida</taxon>
        <taxon>Coccidia</taxon>
        <taxon>Eucoccidiorida</taxon>
        <taxon>Eimeriorina</taxon>
        <taxon>Sarcocystidae</taxon>
        <taxon>Besnoitia</taxon>
    </lineage>
</organism>
<feature type="compositionally biased region" description="Basic and acidic residues" evidence="1">
    <location>
        <begin position="24"/>
        <end position="44"/>
    </location>
</feature>
<feature type="domain" description="WIBG Mago-binding" evidence="2">
    <location>
        <begin position="55"/>
        <end position="81"/>
    </location>
</feature>
<dbReference type="InterPro" id="IPR015362">
    <property type="entry name" value="WIBG_mago-bd"/>
</dbReference>
<feature type="compositionally biased region" description="Low complexity" evidence="1">
    <location>
        <begin position="110"/>
        <end position="139"/>
    </location>
</feature>